<dbReference type="SUPFAM" id="SSF53649">
    <property type="entry name" value="Alkaline phosphatase-like"/>
    <property type="match status" value="1"/>
</dbReference>
<dbReference type="InterPro" id="IPR050738">
    <property type="entry name" value="Sulfatase"/>
</dbReference>
<proteinExistence type="inferred from homology"/>
<dbReference type="Gene3D" id="3.30.1120.10">
    <property type="match status" value="1"/>
</dbReference>
<dbReference type="EMBL" id="CP012040">
    <property type="protein sequence ID" value="AKP52267.1"/>
    <property type="molecule type" value="Genomic_DNA"/>
</dbReference>
<dbReference type="InterPro" id="IPR017850">
    <property type="entry name" value="Alkaline_phosphatase_core_sf"/>
</dbReference>
<dbReference type="RefSeq" id="WP_048642505.1">
    <property type="nucleotide sequence ID" value="NZ_CP012040.1"/>
</dbReference>
<reference evidence="5 6" key="1">
    <citation type="submission" date="2015-07" db="EMBL/GenBank/DDBJ databases">
        <authorList>
            <person name="Kim K.M."/>
        </authorList>
    </citation>
    <scope>NUCLEOTIDE SEQUENCE [LARGE SCALE GENOMIC DNA]</scope>
    <source>
        <strain evidence="5 6">KCTC 12363</strain>
    </source>
</reference>
<dbReference type="PANTHER" id="PTHR42693">
    <property type="entry name" value="ARYLSULFATASE FAMILY MEMBER"/>
    <property type="match status" value="1"/>
</dbReference>
<evidence type="ECO:0000256" key="1">
    <source>
        <dbReference type="ARBA" id="ARBA00008779"/>
    </source>
</evidence>
<protein>
    <submittedName>
        <fullName evidence="5">Sulfatase</fullName>
    </submittedName>
</protein>
<feature type="chain" id="PRO_5005208265" evidence="3">
    <location>
        <begin position="25"/>
        <end position="507"/>
    </location>
</feature>
<dbReference type="GO" id="GO:0004065">
    <property type="term" value="F:arylsulfatase activity"/>
    <property type="evidence" value="ECO:0007669"/>
    <property type="project" value="TreeGrafter"/>
</dbReference>
<feature type="domain" description="Sulfatase N-terminal" evidence="4">
    <location>
        <begin position="47"/>
        <end position="353"/>
    </location>
</feature>
<name>A0A0H4PV70_9BACT</name>
<dbReference type="PATRIC" id="fig|320787.5.peg.3129"/>
<accession>A0A0H4PV70</accession>
<gene>
    <name evidence="5" type="ORF">CA2015_2860</name>
</gene>
<dbReference type="KEGG" id="camu:CA2015_2860"/>
<evidence type="ECO:0000256" key="3">
    <source>
        <dbReference type="SAM" id="SignalP"/>
    </source>
</evidence>
<feature type="signal peptide" evidence="3">
    <location>
        <begin position="1"/>
        <end position="24"/>
    </location>
</feature>
<keyword evidence="3" id="KW-0732">Signal</keyword>
<dbReference type="OrthoDB" id="9765065at2"/>
<evidence type="ECO:0000313" key="5">
    <source>
        <dbReference type="EMBL" id="AKP52267.1"/>
    </source>
</evidence>
<dbReference type="Pfam" id="PF00884">
    <property type="entry name" value="Sulfatase"/>
    <property type="match status" value="1"/>
</dbReference>
<keyword evidence="6" id="KW-1185">Reference proteome</keyword>
<dbReference type="Proteomes" id="UP000036520">
    <property type="component" value="Chromosome"/>
</dbReference>
<organism evidence="5 6">
    <name type="scientific">Cyclobacterium amurskyense</name>
    <dbReference type="NCBI Taxonomy" id="320787"/>
    <lineage>
        <taxon>Bacteria</taxon>
        <taxon>Pseudomonadati</taxon>
        <taxon>Bacteroidota</taxon>
        <taxon>Cytophagia</taxon>
        <taxon>Cytophagales</taxon>
        <taxon>Cyclobacteriaceae</taxon>
        <taxon>Cyclobacterium</taxon>
    </lineage>
</organism>
<evidence type="ECO:0000313" key="6">
    <source>
        <dbReference type="Proteomes" id="UP000036520"/>
    </source>
</evidence>
<evidence type="ECO:0000256" key="2">
    <source>
        <dbReference type="ARBA" id="ARBA00022801"/>
    </source>
</evidence>
<dbReference type="InterPro" id="IPR000917">
    <property type="entry name" value="Sulfatase_N"/>
</dbReference>
<evidence type="ECO:0000259" key="4">
    <source>
        <dbReference type="Pfam" id="PF00884"/>
    </source>
</evidence>
<sequence length="507" mass="56959">MLIPIKTPKILFCLLFLFSGLTQAVNAQNNWSQNNKVTKSENGKTLPNVVIILADDMGYSDLQGFGGVANTPNLDALASEGVKFTNCYAGAPNCSPSRVGLLTGRIPARAGMYSYRPPGSPMHLPDNEVTIAELLKPAGYQTAHFGKWHLSVLPQDPNLNQPQPHRQGFDYSLGTENNAEPSHLNPVNFIRNGIPIGEQEGYSCQLVAKEVELWFEQKYEKEKPFFLYVAFHEPHAKVASPENLIANYPGYDKKTAEYFANIENMDLAAGRILQALKSKGLDNNTMVFFASDNGPYRIGSQGELRGLKGEVYDGGIKVPGIFSYPGSFPGKKEIDTPIWFQDLLPTIVELCGVALPEDRKYDGINLLPLLEGGVLQRERPMLWYFYRSSPEIAMRKGDYMLMGRSNDKVPRTHGVSDIDMAFIKRIQPEFFELYNVSSDAGQQKDLSCTEPEKLEDMKNELLVLLEEIKKEGPVWEGLPIYEEKKANHNKPEEFIRNQERFLLKVKE</sequence>
<comment type="similarity">
    <text evidence="1">Belongs to the sulfatase family.</text>
</comment>
<dbReference type="AlphaFoldDB" id="A0A0H4PV70"/>
<dbReference type="STRING" id="320787.CA2015_2860"/>
<keyword evidence="2" id="KW-0378">Hydrolase</keyword>
<dbReference type="Gene3D" id="3.40.720.10">
    <property type="entry name" value="Alkaline Phosphatase, subunit A"/>
    <property type="match status" value="1"/>
</dbReference>
<dbReference type="PANTHER" id="PTHR42693:SF53">
    <property type="entry name" value="ENDO-4-O-SULFATASE"/>
    <property type="match status" value="1"/>
</dbReference>